<dbReference type="WBParaSite" id="ACRNAN_scaffold4861.g16160.t1">
    <property type="protein sequence ID" value="ACRNAN_scaffold4861.g16160.t1"/>
    <property type="gene ID" value="ACRNAN_scaffold4861.g16160"/>
</dbReference>
<dbReference type="Proteomes" id="UP000887540">
    <property type="component" value="Unplaced"/>
</dbReference>
<organism evidence="4 5">
    <name type="scientific">Acrobeloides nanus</name>
    <dbReference type="NCBI Taxonomy" id="290746"/>
    <lineage>
        <taxon>Eukaryota</taxon>
        <taxon>Metazoa</taxon>
        <taxon>Ecdysozoa</taxon>
        <taxon>Nematoda</taxon>
        <taxon>Chromadorea</taxon>
        <taxon>Rhabditida</taxon>
        <taxon>Tylenchina</taxon>
        <taxon>Cephalobomorpha</taxon>
        <taxon>Cephaloboidea</taxon>
        <taxon>Cephalobidae</taxon>
        <taxon>Acrobeloides</taxon>
    </lineage>
</organism>
<dbReference type="Pfam" id="PF01873">
    <property type="entry name" value="eIF-5_eIF-2B"/>
    <property type="match status" value="1"/>
</dbReference>
<dbReference type="PANTHER" id="PTHR23001">
    <property type="entry name" value="EUKARYOTIC TRANSLATION INITIATION FACTOR"/>
    <property type="match status" value="1"/>
</dbReference>
<evidence type="ECO:0000313" key="4">
    <source>
        <dbReference type="Proteomes" id="UP000887540"/>
    </source>
</evidence>
<dbReference type="InterPro" id="IPR045196">
    <property type="entry name" value="IF2/IF5"/>
</dbReference>
<dbReference type="AlphaFoldDB" id="A0A914E0A7"/>
<dbReference type="InterPro" id="IPR002735">
    <property type="entry name" value="Transl_init_fac_IF2/IF5_dom"/>
</dbReference>
<proteinExistence type="predicted"/>
<dbReference type="GO" id="GO:0003743">
    <property type="term" value="F:translation initiation factor activity"/>
    <property type="evidence" value="ECO:0007669"/>
    <property type="project" value="InterPro"/>
</dbReference>
<sequence>MSDEEVLDLTGLRKPRKKPKVLVEVEDDYEFTDYTYDELLGFIFEKVREQNPEFAYGGRKKLVMKPPQTIISRKKSIFTNFFEICRLLKRDPKHLMQFLLSELGSKGSIDGNQWLIVEGRFQQKDFESLLRKYISK</sequence>
<dbReference type="GO" id="GO:0003729">
    <property type="term" value="F:mRNA binding"/>
    <property type="evidence" value="ECO:0007669"/>
    <property type="project" value="TreeGrafter"/>
</dbReference>
<evidence type="ECO:0000313" key="5">
    <source>
        <dbReference type="WBParaSite" id="ACRNAN_scaffold4861.g16160.t1"/>
    </source>
</evidence>
<dbReference type="Gene3D" id="3.30.30.170">
    <property type="match status" value="1"/>
</dbReference>
<reference evidence="5" key="1">
    <citation type="submission" date="2022-11" db="UniProtKB">
        <authorList>
            <consortium name="WormBaseParasite"/>
        </authorList>
    </citation>
    <scope>IDENTIFICATION</scope>
</reference>
<dbReference type="GO" id="GO:0001731">
    <property type="term" value="P:formation of translation preinitiation complex"/>
    <property type="evidence" value="ECO:0007669"/>
    <property type="project" value="TreeGrafter"/>
</dbReference>
<dbReference type="GO" id="GO:0005850">
    <property type="term" value="C:eukaryotic translation initiation factor 2 complex"/>
    <property type="evidence" value="ECO:0007669"/>
    <property type="project" value="TreeGrafter"/>
</dbReference>
<dbReference type="SUPFAM" id="SSF100966">
    <property type="entry name" value="Translation initiation factor 2 beta, aIF2beta, N-terminal domain"/>
    <property type="match status" value="1"/>
</dbReference>
<protein>
    <recommendedName>
        <fullName evidence="1">Eukaryotic translation initiation factor 2 subunit 2</fullName>
    </recommendedName>
    <alternativeName>
        <fullName evidence="2">Eukaryotic translation initiation factor 2 subunit beta</fullName>
    </alternativeName>
</protein>
<dbReference type="GO" id="GO:0031369">
    <property type="term" value="F:translation initiation factor binding"/>
    <property type="evidence" value="ECO:0007669"/>
    <property type="project" value="TreeGrafter"/>
</dbReference>
<evidence type="ECO:0000256" key="1">
    <source>
        <dbReference type="ARBA" id="ARBA00040874"/>
    </source>
</evidence>
<accession>A0A914E0A7</accession>
<dbReference type="InterPro" id="IPR016189">
    <property type="entry name" value="Transl_init_fac_IF2/IF5_N"/>
</dbReference>
<evidence type="ECO:0000259" key="3">
    <source>
        <dbReference type="SMART" id="SM00653"/>
    </source>
</evidence>
<evidence type="ECO:0000256" key="2">
    <source>
        <dbReference type="ARBA" id="ARBA00042452"/>
    </source>
</evidence>
<feature type="domain" description="Translation initiation factor IF2/IF5" evidence="3">
    <location>
        <begin position="59"/>
        <end position="136"/>
    </location>
</feature>
<dbReference type="PANTHER" id="PTHR23001:SF3">
    <property type="entry name" value="EUKARYOTIC TRANSLATION INITIATION FACTOR 2 SUBUNIT 2"/>
    <property type="match status" value="1"/>
</dbReference>
<keyword evidence="4" id="KW-1185">Reference proteome</keyword>
<name>A0A914E0A7_9BILA</name>
<dbReference type="SMART" id="SM00653">
    <property type="entry name" value="eIF2B_5"/>
    <property type="match status" value="1"/>
</dbReference>